<gene>
    <name evidence="1" type="ORF">GPUH_LOCUS6895</name>
</gene>
<evidence type="ECO:0000313" key="2">
    <source>
        <dbReference type="Proteomes" id="UP000271098"/>
    </source>
</evidence>
<evidence type="ECO:0000313" key="1">
    <source>
        <dbReference type="EMBL" id="VDK56469.1"/>
    </source>
</evidence>
<reference evidence="1 2" key="1">
    <citation type="submission" date="2018-11" db="EMBL/GenBank/DDBJ databases">
        <authorList>
            <consortium name="Pathogen Informatics"/>
        </authorList>
    </citation>
    <scope>NUCLEOTIDE SEQUENCE [LARGE SCALE GENOMIC DNA]</scope>
</reference>
<accession>A0A3P6R6U8</accession>
<organism evidence="1 2">
    <name type="scientific">Gongylonema pulchrum</name>
    <dbReference type="NCBI Taxonomy" id="637853"/>
    <lineage>
        <taxon>Eukaryota</taxon>
        <taxon>Metazoa</taxon>
        <taxon>Ecdysozoa</taxon>
        <taxon>Nematoda</taxon>
        <taxon>Chromadorea</taxon>
        <taxon>Rhabditida</taxon>
        <taxon>Spirurina</taxon>
        <taxon>Spiruromorpha</taxon>
        <taxon>Spiruroidea</taxon>
        <taxon>Gongylonematidae</taxon>
        <taxon>Gongylonema</taxon>
    </lineage>
</organism>
<dbReference type="AlphaFoldDB" id="A0A3P6R6U8"/>
<proteinExistence type="predicted"/>
<dbReference type="EMBL" id="UYRT01016957">
    <property type="protein sequence ID" value="VDK56469.1"/>
    <property type="molecule type" value="Genomic_DNA"/>
</dbReference>
<sequence length="112" mass="12828">MVQKRDAHIEAAIAYAIRWINEQNSEHLEYYIEYVHPADYYDGVIKADKGVRQLWADNAIFGVAAILPTTDLITAEVNIFQHALCSKLGKLWPYSVRPHQSSTNMSKKLPLR</sequence>
<name>A0A3P6R6U8_9BILA</name>
<keyword evidence="2" id="KW-1185">Reference proteome</keyword>
<protein>
    <submittedName>
        <fullName evidence="1">Uncharacterized protein</fullName>
    </submittedName>
</protein>
<dbReference type="Proteomes" id="UP000271098">
    <property type="component" value="Unassembled WGS sequence"/>
</dbReference>